<reference evidence="1" key="1">
    <citation type="journal article" date="2015" name="Nature">
        <title>Complex archaea that bridge the gap between prokaryotes and eukaryotes.</title>
        <authorList>
            <person name="Spang A."/>
            <person name="Saw J.H."/>
            <person name="Jorgensen S.L."/>
            <person name="Zaremba-Niedzwiedzka K."/>
            <person name="Martijn J."/>
            <person name="Lind A.E."/>
            <person name="van Eijk R."/>
            <person name="Schleper C."/>
            <person name="Guy L."/>
            <person name="Ettema T.J."/>
        </authorList>
    </citation>
    <scope>NUCLEOTIDE SEQUENCE</scope>
</reference>
<evidence type="ECO:0000313" key="1">
    <source>
        <dbReference type="EMBL" id="KKL16273.1"/>
    </source>
</evidence>
<accession>A0A0F9DWT7</accession>
<proteinExistence type="predicted"/>
<organism evidence="1">
    <name type="scientific">marine sediment metagenome</name>
    <dbReference type="NCBI Taxonomy" id="412755"/>
    <lineage>
        <taxon>unclassified sequences</taxon>
        <taxon>metagenomes</taxon>
        <taxon>ecological metagenomes</taxon>
    </lineage>
</organism>
<comment type="caution">
    <text evidence="1">The sequence shown here is derived from an EMBL/GenBank/DDBJ whole genome shotgun (WGS) entry which is preliminary data.</text>
</comment>
<gene>
    <name evidence="1" type="ORF">LCGC14_2497210</name>
</gene>
<sequence length="44" mass="4972">MDRLELAKCPQSPTGVHHWMIPMLGAHPTGQCKFCGEERTFDNT</sequence>
<feature type="non-terminal residue" evidence="1">
    <location>
        <position position="44"/>
    </location>
</feature>
<dbReference type="EMBL" id="LAZR01039728">
    <property type="protein sequence ID" value="KKL16273.1"/>
    <property type="molecule type" value="Genomic_DNA"/>
</dbReference>
<dbReference type="AlphaFoldDB" id="A0A0F9DWT7"/>
<name>A0A0F9DWT7_9ZZZZ</name>
<protein>
    <submittedName>
        <fullName evidence="1">Uncharacterized protein</fullName>
    </submittedName>
</protein>